<feature type="domain" description="Transcobalamin-like C-terminal" evidence="2">
    <location>
        <begin position="100"/>
        <end position="141"/>
    </location>
</feature>
<dbReference type="EMBL" id="MEWX01000001">
    <property type="protein sequence ID" value="OGC81250.1"/>
    <property type="molecule type" value="Genomic_DNA"/>
</dbReference>
<keyword evidence="1" id="KW-1133">Transmembrane helix</keyword>
<comment type="caution">
    <text evidence="3">The sequence shown here is derived from an EMBL/GenBank/DDBJ whole genome shotgun (WGS) entry which is preliminary data.</text>
</comment>
<evidence type="ECO:0000256" key="1">
    <source>
        <dbReference type="SAM" id="Phobius"/>
    </source>
</evidence>
<dbReference type="Pfam" id="PF14478">
    <property type="entry name" value="DUF4430"/>
    <property type="match status" value="1"/>
</dbReference>
<keyword evidence="1" id="KW-0472">Membrane</keyword>
<evidence type="ECO:0000313" key="3">
    <source>
        <dbReference type="EMBL" id="OGC81250.1"/>
    </source>
</evidence>
<keyword evidence="1" id="KW-0812">Transmembrane</keyword>
<feature type="transmembrane region" description="Helical" evidence="1">
    <location>
        <begin position="12"/>
        <end position="29"/>
    </location>
</feature>
<dbReference type="InterPro" id="IPR027954">
    <property type="entry name" value="Transcobalamin-like_C"/>
</dbReference>
<dbReference type="AlphaFoldDB" id="A0A1F4XI07"/>
<protein>
    <recommendedName>
        <fullName evidence="2">Transcobalamin-like C-terminal domain-containing protein</fullName>
    </recommendedName>
</protein>
<proteinExistence type="predicted"/>
<sequence>MKTTNTRRVWQVVGMGVLMFALVIGSSIYTNKQSTSTEPAIQETSSGTVSLTIGGFYENRRVSIASGDTVLNILQTLNTQDPKLQLSIKEYSGLGVLVEDMYEQKNGTGGNYWQYKVNGIMPQIGADSYTLKDSDSVEWFFGPSEF</sequence>
<dbReference type="STRING" id="1797243.A2943_03035"/>
<dbReference type="Proteomes" id="UP000176185">
    <property type="component" value="Unassembled WGS sequence"/>
</dbReference>
<accession>A0A1F4XI07</accession>
<dbReference type="Gene3D" id="2.170.130.30">
    <property type="match status" value="1"/>
</dbReference>
<gene>
    <name evidence="3" type="ORF">A2943_03035</name>
</gene>
<evidence type="ECO:0000313" key="4">
    <source>
        <dbReference type="Proteomes" id="UP000176185"/>
    </source>
</evidence>
<evidence type="ECO:0000259" key="2">
    <source>
        <dbReference type="Pfam" id="PF14478"/>
    </source>
</evidence>
<reference evidence="3 4" key="1">
    <citation type="journal article" date="2016" name="Nat. Commun.">
        <title>Thousands of microbial genomes shed light on interconnected biogeochemical processes in an aquifer system.</title>
        <authorList>
            <person name="Anantharaman K."/>
            <person name="Brown C.T."/>
            <person name="Hug L.A."/>
            <person name="Sharon I."/>
            <person name="Castelle C.J."/>
            <person name="Probst A.J."/>
            <person name="Thomas B.C."/>
            <person name="Singh A."/>
            <person name="Wilkins M.J."/>
            <person name="Karaoz U."/>
            <person name="Brodie E.L."/>
            <person name="Williams K.H."/>
            <person name="Hubbard S.S."/>
            <person name="Banfield J.F."/>
        </authorList>
    </citation>
    <scope>NUCLEOTIDE SEQUENCE [LARGE SCALE GENOMIC DNA]</scope>
</reference>
<name>A0A1F4XI07_9BACT</name>
<organism evidence="3 4">
    <name type="scientific">Candidatus Adlerbacteria bacterium RIFCSPLOWO2_01_FULL_51_16</name>
    <dbReference type="NCBI Taxonomy" id="1797243"/>
    <lineage>
        <taxon>Bacteria</taxon>
        <taxon>Candidatus Adleribacteriota</taxon>
    </lineage>
</organism>